<name>A0A1M7RX15_9BACT</name>
<gene>
    <name evidence="3" type="ORF">SAMN02745728_00291</name>
</gene>
<dbReference type="EMBL" id="FRDI01000002">
    <property type="protein sequence ID" value="SHN50839.1"/>
    <property type="molecule type" value="Genomic_DNA"/>
</dbReference>
<dbReference type="AlphaFoldDB" id="A0A1M7RX15"/>
<evidence type="ECO:0000313" key="3">
    <source>
        <dbReference type="EMBL" id="SHN50839.1"/>
    </source>
</evidence>
<feature type="compositionally biased region" description="Basic and acidic residues" evidence="1">
    <location>
        <begin position="8"/>
        <end position="20"/>
    </location>
</feature>
<sequence>MSTNKKNNKNDLNKGEKIKTLQDNSDSPGLGSAVRGILIGTSLGAFSVIFGFYDSMPKAIALGSIGGFLAGITLSKIHQRKKKK</sequence>
<dbReference type="Proteomes" id="UP000186469">
    <property type="component" value="Unassembled WGS sequence"/>
</dbReference>
<keyword evidence="2" id="KW-1133">Transmembrane helix</keyword>
<dbReference type="RefSeq" id="WP_245790974.1">
    <property type="nucleotide sequence ID" value="NZ_FRDI01000002.1"/>
</dbReference>
<protein>
    <submittedName>
        <fullName evidence="3">Uncharacterized protein</fullName>
    </submittedName>
</protein>
<evidence type="ECO:0000256" key="2">
    <source>
        <dbReference type="SAM" id="Phobius"/>
    </source>
</evidence>
<feature type="transmembrane region" description="Helical" evidence="2">
    <location>
        <begin position="33"/>
        <end position="53"/>
    </location>
</feature>
<accession>A0A1M7RX15</accession>
<organism evidence="3 4">
    <name type="scientific">Desulfovibrio litoralis DSM 11393</name>
    <dbReference type="NCBI Taxonomy" id="1121455"/>
    <lineage>
        <taxon>Bacteria</taxon>
        <taxon>Pseudomonadati</taxon>
        <taxon>Thermodesulfobacteriota</taxon>
        <taxon>Desulfovibrionia</taxon>
        <taxon>Desulfovibrionales</taxon>
        <taxon>Desulfovibrionaceae</taxon>
        <taxon>Desulfovibrio</taxon>
    </lineage>
</organism>
<evidence type="ECO:0000313" key="4">
    <source>
        <dbReference type="Proteomes" id="UP000186469"/>
    </source>
</evidence>
<reference evidence="3 4" key="1">
    <citation type="submission" date="2016-12" db="EMBL/GenBank/DDBJ databases">
        <authorList>
            <person name="Song W.-J."/>
            <person name="Kurnit D.M."/>
        </authorList>
    </citation>
    <scope>NUCLEOTIDE SEQUENCE [LARGE SCALE GENOMIC DNA]</scope>
    <source>
        <strain evidence="3 4">DSM 11393</strain>
    </source>
</reference>
<feature type="transmembrane region" description="Helical" evidence="2">
    <location>
        <begin position="59"/>
        <end position="77"/>
    </location>
</feature>
<feature type="region of interest" description="Disordered" evidence="1">
    <location>
        <begin position="1"/>
        <end position="30"/>
    </location>
</feature>
<dbReference type="STRING" id="1121455.SAMN02745728_00291"/>
<keyword evidence="2" id="KW-0812">Transmembrane</keyword>
<keyword evidence="4" id="KW-1185">Reference proteome</keyword>
<keyword evidence="2" id="KW-0472">Membrane</keyword>
<evidence type="ECO:0000256" key="1">
    <source>
        <dbReference type="SAM" id="MobiDB-lite"/>
    </source>
</evidence>
<proteinExistence type="predicted"/>